<protein>
    <submittedName>
        <fullName evidence="2">Uncharacterized protein</fullName>
    </submittedName>
</protein>
<feature type="coiled-coil region" evidence="1">
    <location>
        <begin position="1"/>
        <end position="32"/>
    </location>
</feature>
<dbReference type="EnsemblBacteria" id="CAC11956">
    <property type="protein sequence ID" value="CAC11956"/>
    <property type="gene ID" value="CAC11956"/>
</dbReference>
<dbReference type="PaxDb" id="273075-Ta0827"/>
<dbReference type="AlphaFoldDB" id="Q9HJY4"/>
<evidence type="ECO:0000313" key="3">
    <source>
        <dbReference type="Proteomes" id="UP000001024"/>
    </source>
</evidence>
<sequence length="325" mass="38434">MAKAEGEKDSYYRKIKEENEKLKKKVEWLDNDSFLLDSEADKRQVYHYMKKNPESAKFIFKKYKNLQPMIREVCDPENPLYIDGVKKALEGIIEINDAEEDLERLKEEATKERKEIELLEKELKDAEKEYDEKQENLKVIKREYEEAMKQRANIRTDRGMELIEKNVNDVTKFLTAILEKWDNYFHQNPISLGMTLDKAEFNHMELLNQNLKEMIERIHTEDFLSPENLDTYHKELLEKVQKEKENALNEMNAVMAYNPKKVLTKALDDLENALYRIESGQDDSVGGRYLNNVTVKLIRGDVGEAMDFLDHLKDQVENKDRRSKS</sequence>
<keyword evidence="3" id="KW-1185">Reference proteome</keyword>
<dbReference type="Proteomes" id="UP000001024">
    <property type="component" value="Chromosome"/>
</dbReference>
<gene>
    <name evidence="2" type="ordered locus">Ta0827</name>
</gene>
<dbReference type="KEGG" id="tac:Ta0827"/>
<dbReference type="EMBL" id="AL445065">
    <property type="protein sequence ID" value="CAC11956.1"/>
    <property type="molecule type" value="Genomic_DNA"/>
</dbReference>
<dbReference type="RefSeq" id="WP_010901239.1">
    <property type="nucleotide sequence ID" value="NC_002578.1"/>
</dbReference>
<evidence type="ECO:0000313" key="2">
    <source>
        <dbReference type="EMBL" id="CAC11956.1"/>
    </source>
</evidence>
<proteinExistence type="predicted"/>
<name>Q9HJY4_THEAC</name>
<reference evidence="2 3" key="1">
    <citation type="journal article" date="2000" name="Nature">
        <title>The genome sequence of the thermoacidophilic scavenger Thermoplasma acidophilum.</title>
        <authorList>
            <person name="Ruepp A."/>
            <person name="Graml W."/>
            <person name="Santos-Martinez M.L."/>
            <person name="Koretke K.K."/>
            <person name="Volker C."/>
            <person name="Mewes H.W."/>
            <person name="Frishman D."/>
            <person name="Stocker S."/>
            <person name="Lupas A.N."/>
            <person name="Baumeister W."/>
        </authorList>
    </citation>
    <scope>NUCLEOTIDE SEQUENCE [LARGE SCALE GENOMIC DNA]</scope>
    <source>
        <strain evidence="3">ATCC 25905 / DSM 1728 / JCM 9062 / NBRC 15155 / AMRC-C165</strain>
    </source>
</reference>
<dbReference type="InParanoid" id="Q9HJY4"/>
<evidence type="ECO:0000256" key="1">
    <source>
        <dbReference type="SAM" id="Coils"/>
    </source>
</evidence>
<accession>Q9HJY4</accession>
<organism evidence="2 3">
    <name type="scientific">Thermoplasma acidophilum (strain ATCC 25905 / DSM 1728 / JCM 9062 / NBRC 15155 / AMRC-C165)</name>
    <dbReference type="NCBI Taxonomy" id="273075"/>
    <lineage>
        <taxon>Archaea</taxon>
        <taxon>Methanobacteriati</taxon>
        <taxon>Thermoplasmatota</taxon>
        <taxon>Thermoplasmata</taxon>
        <taxon>Thermoplasmatales</taxon>
        <taxon>Thermoplasmataceae</taxon>
        <taxon>Thermoplasma</taxon>
    </lineage>
</organism>
<dbReference type="HOGENOM" id="CLU_854239_0_0_2"/>
<keyword evidence="1" id="KW-0175">Coiled coil</keyword>
<feature type="coiled-coil region" evidence="1">
    <location>
        <begin position="88"/>
        <end position="157"/>
    </location>
</feature>